<dbReference type="EMBL" id="JAGTTL010000009">
    <property type="protein sequence ID" value="KAK6318104.1"/>
    <property type="molecule type" value="Genomic_DNA"/>
</dbReference>
<dbReference type="GO" id="GO:0007283">
    <property type="term" value="P:spermatogenesis"/>
    <property type="evidence" value="ECO:0007669"/>
    <property type="project" value="TreeGrafter"/>
</dbReference>
<dbReference type="PANTHER" id="PTHR35543:SF1">
    <property type="entry name" value="INTRAFLAGELLAR TRANSPORT-ASSOCIATED PROTEIN"/>
    <property type="match status" value="1"/>
</dbReference>
<sequence>MLMVPPVVIGIEQSVGSRVSCTQGLPVYQANQCFCSSSEQTYDQFLSSFTHGLTPGSAGSGHTTLPSGPSRLSREMERWRNGEEDVAEERRGQQSVCVLPADQEEMELGAGVTVGSCGNGDCRPPGRTLKLDNYLDFGDFSEEEGDVTADPDGGVRVLPGEVEEDLPAYLPSFCHLTQLDLTSTARRTGTRPGTRGMQQDTPPHGQSDSEEVLPFNLDENFDYDNVVLSRKHLLPQSNAGV</sequence>
<dbReference type="GO" id="GO:0005829">
    <property type="term" value="C:cytosol"/>
    <property type="evidence" value="ECO:0007669"/>
    <property type="project" value="TreeGrafter"/>
</dbReference>
<dbReference type="GO" id="GO:0120160">
    <property type="term" value="F:intraciliary transport particle A binding"/>
    <property type="evidence" value="ECO:0007669"/>
    <property type="project" value="TreeGrafter"/>
</dbReference>
<evidence type="ECO:0000256" key="1">
    <source>
        <dbReference type="SAM" id="MobiDB-lite"/>
    </source>
</evidence>
<feature type="compositionally biased region" description="Low complexity" evidence="1">
    <location>
        <begin position="184"/>
        <end position="196"/>
    </location>
</feature>
<dbReference type="GO" id="GO:0097731">
    <property type="term" value="C:9+0 non-motile cilium"/>
    <property type="evidence" value="ECO:0007669"/>
    <property type="project" value="TreeGrafter"/>
</dbReference>
<proteinExistence type="predicted"/>
<dbReference type="AlphaFoldDB" id="A0AAN8LXJ3"/>
<feature type="region of interest" description="Disordered" evidence="1">
    <location>
        <begin position="184"/>
        <end position="211"/>
    </location>
</feature>
<organism evidence="2 3">
    <name type="scientific">Coregonus suidteri</name>
    <dbReference type="NCBI Taxonomy" id="861788"/>
    <lineage>
        <taxon>Eukaryota</taxon>
        <taxon>Metazoa</taxon>
        <taxon>Chordata</taxon>
        <taxon>Craniata</taxon>
        <taxon>Vertebrata</taxon>
        <taxon>Euteleostomi</taxon>
        <taxon>Actinopterygii</taxon>
        <taxon>Neopterygii</taxon>
        <taxon>Teleostei</taxon>
        <taxon>Protacanthopterygii</taxon>
        <taxon>Salmoniformes</taxon>
        <taxon>Salmonidae</taxon>
        <taxon>Coregoninae</taxon>
        <taxon>Coregonus</taxon>
    </lineage>
</organism>
<comment type="caution">
    <text evidence="2">The sequence shown here is derived from an EMBL/GenBank/DDBJ whole genome shotgun (WGS) entry which is preliminary data.</text>
</comment>
<keyword evidence="3" id="KW-1185">Reference proteome</keyword>
<gene>
    <name evidence="2" type="ORF">J4Q44_G00113950</name>
</gene>
<dbReference type="Proteomes" id="UP001356427">
    <property type="component" value="Unassembled WGS sequence"/>
</dbReference>
<dbReference type="PANTHER" id="PTHR35543">
    <property type="entry name" value="PROTEIN C11ORF74"/>
    <property type="match status" value="1"/>
</dbReference>
<feature type="region of interest" description="Disordered" evidence="1">
    <location>
        <begin position="54"/>
        <end position="74"/>
    </location>
</feature>
<dbReference type="InterPro" id="IPR040028">
    <property type="entry name" value="IFTAP"/>
</dbReference>
<protein>
    <submittedName>
        <fullName evidence="2">Uncharacterized protein</fullName>
    </submittedName>
</protein>
<dbReference type="Pfam" id="PF17722">
    <property type="entry name" value="IFTAP"/>
    <property type="match status" value="1"/>
</dbReference>
<accession>A0AAN8LXJ3</accession>
<feature type="compositionally biased region" description="Polar residues" evidence="1">
    <location>
        <begin position="197"/>
        <end position="206"/>
    </location>
</feature>
<reference evidence="2 3" key="1">
    <citation type="submission" date="2021-04" db="EMBL/GenBank/DDBJ databases">
        <authorList>
            <person name="De Guttry C."/>
            <person name="Zahm M."/>
            <person name="Klopp C."/>
            <person name="Cabau C."/>
            <person name="Louis A."/>
            <person name="Berthelot C."/>
            <person name="Parey E."/>
            <person name="Roest Crollius H."/>
            <person name="Montfort J."/>
            <person name="Robinson-Rechavi M."/>
            <person name="Bucao C."/>
            <person name="Bouchez O."/>
            <person name="Gislard M."/>
            <person name="Lluch J."/>
            <person name="Milhes M."/>
            <person name="Lampietro C."/>
            <person name="Lopez Roques C."/>
            <person name="Donnadieu C."/>
            <person name="Braasch I."/>
            <person name="Desvignes T."/>
            <person name="Postlethwait J."/>
            <person name="Bobe J."/>
            <person name="Wedekind C."/>
            <person name="Guiguen Y."/>
        </authorList>
    </citation>
    <scope>NUCLEOTIDE SEQUENCE [LARGE SCALE GENOMIC DNA]</scope>
    <source>
        <strain evidence="2">Cs_M1</strain>
        <tissue evidence="2">Blood</tissue>
    </source>
</reference>
<evidence type="ECO:0000313" key="2">
    <source>
        <dbReference type="EMBL" id="KAK6318104.1"/>
    </source>
</evidence>
<evidence type="ECO:0000313" key="3">
    <source>
        <dbReference type="Proteomes" id="UP001356427"/>
    </source>
</evidence>
<name>A0AAN8LXJ3_9TELE</name>
<dbReference type="GO" id="GO:0007340">
    <property type="term" value="P:acrosome reaction"/>
    <property type="evidence" value="ECO:0007669"/>
    <property type="project" value="TreeGrafter"/>
</dbReference>